<accession>A0A6M4X5M0</accession>
<name>A0A6M4X5M0_9ACTN</name>
<evidence type="ECO:0000256" key="2">
    <source>
        <dbReference type="ARBA" id="ARBA00022737"/>
    </source>
</evidence>
<evidence type="ECO:0000256" key="5">
    <source>
        <dbReference type="SAM" id="SignalP"/>
    </source>
</evidence>
<dbReference type="EMBL" id="CP049838">
    <property type="protein sequence ID" value="QJT06995.1"/>
    <property type="molecule type" value="Genomic_DNA"/>
</dbReference>
<dbReference type="InterPro" id="IPR028994">
    <property type="entry name" value="Integrin_alpha_N"/>
</dbReference>
<dbReference type="AlphaFoldDB" id="A0A6M4X5M0"/>
<evidence type="ECO:0000256" key="4">
    <source>
        <dbReference type="ARBA" id="ARBA00023180"/>
    </source>
</evidence>
<reference evidence="6" key="1">
    <citation type="submission" date="2020-03" db="EMBL/GenBank/DDBJ databases">
        <title>Molecular networking-based the target discovery of potent antiproliferative macrolactams: 5/6/7/16 polycyclic ansamycins and glycosylated trienomycin from Streptomyces cacaoi subsp. asoensis.</title>
        <authorList>
            <person name="Liu L.-L."/>
        </authorList>
    </citation>
    <scope>NUCLEOTIDE SEQUENCE [LARGE SCALE GENOMIC DNA]</scope>
    <source>
        <strain evidence="6">H2S5</strain>
    </source>
</reference>
<dbReference type="PANTHER" id="PTHR23221:SF7">
    <property type="entry name" value="PHOSPHATIDYLINOSITOL-GLYCAN-SPECIFIC PHOSPHOLIPASE D"/>
    <property type="match status" value="1"/>
</dbReference>
<sequence length="487" mass="48559">MRVNELVFRRGWRGAVVLLAGLLGAAALPAAPAVAVHGAVPGDFNGDGYRDAVLPAPGANVAGKERAGAVVVLYGAKTGLSATRRALITQNTAGVPDTAEAGDGFGSATATADLNRDGYADLVVGAPFESTAKGAEAGSVTVLWGSRSGLTTGTDLPASATAGMDPYHYGADLAATRGASAARSEVLVASWGGAVRFTGPFTRTGGYGASAVAADSSWGDSVALGDFDGDGSPEHVNVTYGQGGETGGFVFVDPEDQDHVGLPSRLTHGNGHIAATGDVNGDGYDDLVVGDPDEPEVAGVDGASGGRVLVWRGSAAGIAPDAVPEQITQDTAGVPDASEKGDVFGGALTVADLNRDGLADLVIGAPRESVGTKAQAGQVTVVPGRRTGVLGTGSYAFTQDTAGVPDASEAGDGFGTTVAVGDVNRDARPELFVSASGENESTGAVWTFPGFTTGPTAARSRVFTAPSVGLTQQNSVLLGGYGLGWVI</sequence>
<feature type="chain" id="PRO_5038776786" evidence="5">
    <location>
        <begin position="31"/>
        <end position="487"/>
    </location>
</feature>
<keyword evidence="3" id="KW-0378">Hydrolase</keyword>
<keyword evidence="7" id="KW-1185">Reference proteome</keyword>
<dbReference type="PROSITE" id="PS51470">
    <property type="entry name" value="FG_GAP"/>
    <property type="match status" value="3"/>
</dbReference>
<protein>
    <submittedName>
        <fullName evidence="6">VCBS repeat-containing protein</fullName>
    </submittedName>
</protein>
<gene>
    <name evidence="6" type="ORF">G9272_23285</name>
</gene>
<dbReference type="InterPro" id="IPR013517">
    <property type="entry name" value="FG-GAP"/>
</dbReference>
<dbReference type="GO" id="GO:0007155">
    <property type="term" value="P:cell adhesion"/>
    <property type="evidence" value="ECO:0007669"/>
    <property type="project" value="InterPro"/>
</dbReference>
<dbReference type="Proteomes" id="UP000502665">
    <property type="component" value="Chromosome"/>
</dbReference>
<dbReference type="PANTHER" id="PTHR23221">
    <property type="entry name" value="GLYCOSYLPHOSPHATIDYLINOSITOL PHOSPHOLIPASE D"/>
    <property type="match status" value="1"/>
</dbReference>
<evidence type="ECO:0000313" key="6">
    <source>
        <dbReference type="EMBL" id="QJT06995.1"/>
    </source>
</evidence>
<proteinExistence type="predicted"/>
<feature type="signal peptide" evidence="5">
    <location>
        <begin position="1"/>
        <end position="30"/>
    </location>
</feature>
<dbReference type="PRINTS" id="PR01185">
    <property type="entry name" value="INTEGRINA"/>
</dbReference>
<evidence type="ECO:0000256" key="3">
    <source>
        <dbReference type="ARBA" id="ARBA00022801"/>
    </source>
</evidence>
<dbReference type="GO" id="GO:0008305">
    <property type="term" value="C:integrin complex"/>
    <property type="evidence" value="ECO:0007669"/>
    <property type="project" value="InterPro"/>
</dbReference>
<dbReference type="GO" id="GO:0016787">
    <property type="term" value="F:hydrolase activity"/>
    <property type="evidence" value="ECO:0007669"/>
    <property type="project" value="UniProtKB-KW"/>
</dbReference>
<keyword evidence="1 5" id="KW-0732">Signal</keyword>
<dbReference type="Gene3D" id="2.130.10.130">
    <property type="entry name" value="Integrin alpha, N-terminal"/>
    <property type="match status" value="3"/>
</dbReference>
<dbReference type="InterPro" id="IPR013519">
    <property type="entry name" value="Int_alpha_beta-p"/>
</dbReference>
<evidence type="ECO:0000313" key="7">
    <source>
        <dbReference type="Proteomes" id="UP000502665"/>
    </source>
</evidence>
<keyword evidence="4" id="KW-0325">Glycoprotein</keyword>
<keyword evidence="2" id="KW-0677">Repeat</keyword>
<evidence type="ECO:0000256" key="1">
    <source>
        <dbReference type="ARBA" id="ARBA00022729"/>
    </source>
</evidence>
<dbReference type="SUPFAM" id="SSF69318">
    <property type="entry name" value="Integrin alpha N-terminal domain"/>
    <property type="match status" value="1"/>
</dbReference>
<dbReference type="Pfam" id="PF01839">
    <property type="entry name" value="FG-GAP"/>
    <property type="match status" value="5"/>
</dbReference>
<dbReference type="SMART" id="SM00191">
    <property type="entry name" value="Int_alpha"/>
    <property type="match status" value="5"/>
</dbReference>
<dbReference type="InterPro" id="IPR000413">
    <property type="entry name" value="Integrin_alpha"/>
</dbReference>
<organism evidence="6 7">
    <name type="scientific">Streptomyces asoensis</name>
    <dbReference type="NCBI Taxonomy" id="249586"/>
    <lineage>
        <taxon>Bacteria</taxon>
        <taxon>Bacillati</taxon>
        <taxon>Actinomycetota</taxon>
        <taxon>Actinomycetes</taxon>
        <taxon>Kitasatosporales</taxon>
        <taxon>Streptomycetaceae</taxon>
        <taxon>Streptomyces</taxon>
    </lineage>
</organism>